<dbReference type="Pfam" id="PF13637">
    <property type="entry name" value="Ank_4"/>
    <property type="match status" value="1"/>
</dbReference>
<keyword evidence="7" id="KW-1185">Reference proteome</keyword>
<dbReference type="EMBL" id="VWOX01000012">
    <property type="protein sequence ID" value="KAA5540659.1"/>
    <property type="molecule type" value="Genomic_DNA"/>
</dbReference>
<feature type="chain" id="PRO_5024425901" evidence="4">
    <location>
        <begin position="26"/>
        <end position="215"/>
    </location>
</feature>
<evidence type="ECO:0000256" key="1">
    <source>
        <dbReference type="ARBA" id="ARBA00022737"/>
    </source>
</evidence>
<dbReference type="PROSITE" id="PS50297">
    <property type="entry name" value="ANK_REP_REGION"/>
    <property type="match status" value="2"/>
</dbReference>
<evidence type="ECO:0000259" key="5">
    <source>
        <dbReference type="PROSITE" id="PS50175"/>
    </source>
</evidence>
<dbReference type="InterPro" id="IPR002110">
    <property type="entry name" value="Ankyrin_rpt"/>
</dbReference>
<dbReference type="AlphaFoldDB" id="A0A5M6D4I0"/>
<evidence type="ECO:0000313" key="7">
    <source>
        <dbReference type="Proteomes" id="UP000324479"/>
    </source>
</evidence>
<proteinExistence type="predicted"/>
<evidence type="ECO:0000256" key="3">
    <source>
        <dbReference type="PROSITE-ProRule" id="PRU00023"/>
    </source>
</evidence>
<sequence>MLIRPFSYSGWRCLTLALFSLAVIAGCQNEAPDVENTEAGDAVADSDSVEASGEDTRVMYSPEAFRKAAFDGKLRVVEVCLDEGLDVNEPDENGFTALAMASYNGHTQIAKLLLENGADVDSRDVEGKTPLIHASSGPFPETVKVLLDADAKIDAVDSGEHFTPLMTAAALGNVEVVKVLLDAGADKTLVDADGESAADFARSGGHETIVQLLEK</sequence>
<feature type="signal peptide" evidence="4">
    <location>
        <begin position="1"/>
        <end position="25"/>
    </location>
</feature>
<dbReference type="Gene3D" id="1.25.40.20">
    <property type="entry name" value="Ankyrin repeat-containing domain"/>
    <property type="match status" value="1"/>
</dbReference>
<feature type="domain" description="Peptidase A2" evidence="5">
    <location>
        <begin position="177"/>
        <end position="190"/>
    </location>
</feature>
<reference evidence="6 7" key="1">
    <citation type="submission" date="2019-08" db="EMBL/GenBank/DDBJ databases">
        <authorList>
            <person name="Dhanesh K."/>
            <person name="Kumar G."/>
            <person name="Sasikala C."/>
            <person name="Venkata Ramana C."/>
        </authorList>
    </citation>
    <scope>NUCLEOTIDE SEQUENCE [LARGE SCALE GENOMIC DNA]</scope>
    <source>
        <strain evidence="6 7">JC645</strain>
    </source>
</reference>
<accession>A0A5M6D4I0</accession>
<dbReference type="SMART" id="SM00248">
    <property type="entry name" value="ANK"/>
    <property type="match status" value="4"/>
</dbReference>
<dbReference type="PRINTS" id="PR01415">
    <property type="entry name" value="ANKYRIN"/>
</dbReference>
<gene>
    <name evidence="6" type="ORF">FYK55_19895</name>
</gene>
<evidence type="ECO:0000256" key="2">
    <source>
        <dbReference type="ARBA" id="ARBA00023043"/>
    </source>
</evidence>
<feature type="repeat" description="ANK" evidence="3">
    <location>
        <begin position="93"/>
        <end position="125"/>
    </location>
</feature>
<feature type="repeat" description="ANK" evidence="3">
    <location>
        <begin position="126"/>
        <end position="158"/>
    </location>
</feature>
<dbReference type="PROSITE" id="PS51257">
    <property type="entry name" value="PROKAR_LIPOPROTEIN"/>
    <property type="match status" value="1"/>
</dbReference>
<evidence type="ECO:0000313" key="6">
    <source>
        <dbReference type="EMBL" id="KAA5540659.1"/>
    </source>
</evidence>
<keyword evidence="2 3" id="KW-0040">ANK repeat</keyword>
<comment type="caution">
    <text evidence="6">The sequence shown here is derived from an EMBL/GenBank/DDBJ whole genome shotgun (WGS) entry which is preliminary data.</text>
</comment>
<dbReference type="Proteomes" id="UP000324479">
    <property type="component" value="Unassembled WGS sequence"/>
</dbReference>
<dbReference type="PANTHER" id="PTHR24171:SF10">
    <property type="entry name" value="ANKYRIN REPEAT DOMAIN-CONTAINING PROTEIN 29-LIKE"/>
    <property type="match status" value="1"/>
</dbReference>
<protein>
    <submittedName>
        <fullName evidence="6">Ankyrin repeat domain-containing protein</fullName>
    </submittedName>
</protein>
<dbReference type="InterPro" id="IPR036770">
    <property type="entry name" value="Ankyrin_rpt-contain_sf"/>
</dbReference>
<dbReference type="PROSITE" id="PS50175">
    <property type="entry name" value="ASP_PROT_RETROV"/>
    <property type="match status" value="1"/>
</dbReference>
<organism evidence="6 7">
    <name type="scientific">Roseiconus nitratireducens</name>
    <dbReference type="NCBI Taxonomy" id="2605748"/>
    <lineage>
        <taxon>Bacteria</taxon>
        <taxon>Pseudomonadati</taxon>
        <taxon>Planctomycetota</taxon>
        <taxon>Planctomycetia</taxon>
        <taxon>Pirellulales</taxon>
        <taxon>Pirellulaceae</taxon>
        <taxon>Roseiconus</taxon>
    </lineage>
</organism>
<dbReference type="RefSeq" id="WP_150078224.1">
    <property type="nucleotide sequence ID" value="NZ_VWOX01000012.1"/>
</dbReference>
<keyword evidence="1" id="KW-0677">Repeat</keyword>
<dbReference type="GO" id="GO:0004190">
    <property type="term" value="F:aspartic-type endopeptidase activity"/>
    <property type="evidence" value="ECO:0007669"/>
    <property type="project" value="InterPro"/>
</dbReference>
<dbReference type="SUPFAM" id="SSF48403">
    <property type="entry name" value="Ankyrin repeat"/>
    <property type="match status" value="1"/>
</dbReference>
<dbReference type="GO" id="GO:0006508">
    <property type="term" value="P:proteolysis"/>
    <property type="evidence" value="ECO:0007669"/>
    <property type="project" value="InterPro"/>
</dbReference>
<dbReference type="PANTHER" id="PTHR24171">
    <property type="entry name" value="ANKYRIN REPEAT DOMAIN-CONTAINING PROTEIN 39-RELATED"/>
    <property type="match status" value="1"/>
</dbReference>
<name>A0A5M6D4I0_9BACT</name>
<keyword evidence="4" id="KW-0732">Signal</keyword>
<feature type="repeat" description="ANK" evidence="3">
    <location>
        <begin position="160"/>
        <end position="192"/>
    </location>
</feature>
<dbReference type="PROSITE" id="PS50088">
    <property type="entry name" value="ANK_REPEAT"/>
    <property type="match status" value="3"/>
</dbReference>
<dbReference type="Pfam" id="PF12796">
    <property type="entry name" value="Ank_2"/>
    <property type="match status" value="1"/>
</dbReference>
<evidence type="ECO:0000256" key="4">
    <source>
        <dbReference type="SAM" id="SignalP"/>
    </source>
</evidence>
<dbReference type="InterPro" id="IPR001995">
    <property type="entry name" value="Peptidase_A2_cat"/>
</dbReference>